<accession>A0A4P7C0S3</accession>
<keyword evidence="1" id="KW-0808">Transferase</keyword>
<dbReference type="EMBL" id="CP038033">
    <property type="protein sequence ID" value="QBQ55004.1"/>
    <property type="molecule type" value="Genomic_DNA"/>
</dbReference>
<sequence length="367" mass="41638">MSMDHSNSSILRLVGKGKRMGTLDARARHVLEQLEICTDRFWGVSEPPYAQKLETKCQLLSLVYSAFEVRCQQLQLVAPPLEMLWRVYLPLAQWIVAQGERAPMEVFVLGVNGAQGSGKSTLCSLLQVILEIGFGQRVAILSIDDFYLSRAERQHLADQVHPLLVTRGVPGTHDVPLAIDVLKSLQGANQETSTPLPVFDKALDDPLPREKWPAFQGKPDVILFEGWCVGAKPEPEQRLARPVNTLEAEEDVDGVWRGYVNQVLGSQYRRLFGLLDGLLFLKIPEFEVVYTQRLEQEQQLAQALRQGRIGRAGRRAMSMPELRRFIMHFQRLTEYLLEEMPGRADLVLEIDEHRQFQGVTQKDLFPS</sequence>
<keyword evidence="2" id="KW-1185">Reference proteome</keyword>
<dbReference type="InterPro" id="IPR027417">
    <property type="entry name" value="P-loop_NTPase"/>
</dbReference>
<dbReference type="PANTHER" id="PTHR10285">
    <property type="entry name" value="URIDINE KINASE"/>
    <property type="match status" value="1"/>
</dbReference>
<dbReference type="SUPFAM" id="SSF52540">
    <property type="entry name" value="P-loop containing nucleoside triphosphate hydrolases"/>
    <property type="match status" value="1"/>
</dbReference>
<protein>
    <submittedName>
        <fullName evidence="1">Kinase</fullName>
    </submittedName>
</protein>
<dbReference type="OrthoDB" id="455474at2"/>
<dbReference type="KEGG" id="nwr:E3U44_11125"/>
<evidence type="ECO:0000313" key="1">
    <source>
        <dbReference type="EMBL" id="QBQ55004.1"/>
    </source>
</evidence>
<proteinExistence type="predicted"/>
<dbReference type="Proteomes" id="UP000294325">
    <property type="component" value="Chromosome"/>
</dbReference>
<name>A0A4P7C0S3_9GAMM</name>
<gene>
    <name evidence="1" type="ORF">E3U44_11125</name>
</gene>
<dbReference type="Gene3D" id="3.40.50.300">
    <property type="entry name" value="P-loop containing nucleotide triphosphate hydrolases"/>
    <property type="match status" value="1"/>
</dbReference>
<reference evidence="1 2" key="1">
    <citation type="submission" date="2019-03" db="EMBL/GenBank/DDBJ databases">
        <title>The genome sequence of Nitrosococcus wardiae strain D1FHST reveals the archetypal metabolic capacity of ammonia-oxidizing Gammaproteobacteria.</title>
        <authorList>
            <person name="Wang L."/>
            <person name="Lim C.K."/>
            <person name="Hanson T.E."/>
            <person name="Dang H."/>
            <person name="Klotz M.G."/>
        </authorList>
    </citation>
    <scope>NUCLEOTIDE SEQUENCE [LARGE SCALE GENOMIC DNA]</scope>
    <source>
        <strain evidence="1 2">D1FHS</strain>
    </source>
</reference>
<dbReference type="AlphaFoldDB" id="A0A4P7C0S3"/>
<evidence type="ECO:0000313" key="2">
    <source>
        <dbReference type="Proteomes" id="UP000294325"/>
    </source>
</evidence>
<organism evidence="1 2">
    <name type="scientific">Nitrosococcus wardiae</name>
    <dbReference type="NCBI Taxonomy" id="1814290"/>
    <lineage>
        <taxon>Bacteria</taxon>
        <taxon>Pseudomonadati</taxon>
        <taxon>Pseudomonadota</taxon>
        <taxon>Gammaproteobacteria</taxon>
        <taxon>Chromatiales</taxon>
        <taxon>Chromatiaceae</taxon>
        <taxon>Nitrosococcus</taxon>
    </lineage>
</organism>
<keyword evidence="1" id="KW-0418">Kinase</keyword>
<dbReference type="GO" id="GO:0016301">
    <property type="term" value="F:kinase activity"/>
    <property type="evidence" value="ECO:0007669"/>
    <property type="project" value="UniProtKB-KW"/>
</dbReference>